<evidence type="ECO:0000256" key="9">
    <source>
        <dbReference type="ARBA" id="ARBA00023180"/>
    </source>
</evidence>
<feature type="transmembrane region" description="Helical" evidence="25">
    <location>
        <begin position="238"/>
        <end position="259"/>
    </location>
</feature>
<dbReference type="OrthoDB" id="5141738at2759"/>
<comment type="catalytic activity">
    <reaction evidence="11">
        <text>1-methylnicotinamide(out) = 1-methylnicotinamide(in)</text>
        <dbReference type="Rhea" id="RHEA:73859"/>
        <dbReference type="ChEBI" id="CHEBI:16797"/>
    </reaction>
</comment>
<keyword evidence="9" id="KW-0325">Glycoprotein</keyword>
<dbReference type="InterPro" id="IPR005828">
    <property type="entry name" value="MFS_sugar_transport-like"/>
</dbReference>
<feature type="transmembrane region" description="Helical" evidence="25">
    <location>
        <begin position="21"/>
        <end position="45"/>
    </location>
</feature>
<comment type="catalytic activity">
    <reaction evidence="24">
        <text>histamine(out) = histamine(in)</text>
        <dbReference type="Rhea" id="RHEA:73879"/>
        <dbReference type="ChEBI" id="CHEBI:58432"/>
    </reaction>
</comment>
<comment type="catalytic activity">
    <reaction evidence="23">
        <text>prostaglandin F2alpha(out) = prostaglandin F2alpha(in)</text>
        <dbReference type="Rhea" id="RHEA:50988"/>
        <dbReference type="ChEBI" id="CHEBI:57404"/>
    </reaction>
</comment>
<evidence type="ECO:0000313" key="28">
    <source>
        <dbReference type="RefSeq" id="XP_006021987.1"/>
    </source>
</evidence>
<keyword evidence="7" id="KW-0406">Ion transport</keyword>
<dbReference type="FunFam" id="1.20.1250.20:FF:000148">
    <property type="entry name" value="Solute carrier family 22 member 2"/>
    <property type="match status" value="1"/>
</dbReference>
<organism evidence="27 28">
    <name type="scientific">Alligator sinensis</name>
    <name type="common">Chinese alligator</name>
    <dbReference type="NCBI Taxonomy" id="38654"/>
    <lineage>
        <taxon>Eukaryota</taxon>
        <taxon>Metazoa</taxon>
        <taxon>Chordata</taxon>
        <taxon>Craniata</taxon>
        <taxon>Vertebrata</taxon>
        <taxon>Euteleostomi</taxon>
        <taxon>Archelosauria</taxon>
        <taxon>Archosauria</taxon>
        <taxon>Crocodylia</taxon>
        <taxon>Alligatoridae</taxon>
        <taxon>Alligatorinae</taxon>
        <taxon>Alligator</taxon>
    </lineage>
</organism>
<keyword evidence="8 25" id="KW-0472">Membrane</keyword>
<evidence type="ECO:0000256" key="18">
    <source>
        <dbReference type="ARBA" id="ARBA00036490"/>
    </source>
</evidence>
<dbReference type="PANTHER" id="PTHR24064">
    <property type="entry name" value="SOLUTE CARRIER FAMILY 22 MEMBER"/>
    <property type="match status" value="1"/>
</dbReference>
<dbReference type="Gene3D" id="1.20.1250.20">
    <property type="entry name" value="MFS general substrate transporter like domains"/>
    <property type="match status" value="1"/>
</dbReference>
<dbReference type="InterPro" id="IPR036259">
    <property type="entry name" value="MFS_trans_sf"/>
</dbReference>
<feature type="transmembrane region" description="Helical" evidence="25">
    <location>
        <begin position="496"/>
        <end position="515"/>
    </location>
</feature>
<evidence type="ECO:0000256" key="8">
    <source>
        <dbReference type="ARBA" id="ARBA00023136"/>
    </source>
</evidence>
<evidence type="ECO:0000256" key="22">
    <source>
        <dbReference type="ARBA" id="ARBA00036839"/>
    </source>
</evidence>
<feature type="domain" description="Major facilitator superfamily (MFS) profile" evidence="26">
    <location>
        <begin position="100"/>
        <end position="520"/>
    </location>
</feature>
<protein>
    <submittedName>
        <fullName evidence="28">Solute carrier family 22 member 2</fullName>
    </submittedName>
</protein>
<name>A0A1U7RZY7_ALLSI</name>
<evidence type="ECO:0000256" key="23">
    <source>
        <dbReference type="ARBA" id="ARBA00036978"/>
    </source>
</evidence>
<comment type="catalytic activity">
    <reaction evidence="18">
        <text>spermidine(in) = spermidine(out)</text>
        <dbReference type="Rhea" id="RHEA:35039"/>
        <dbReference type="ChEBI" id="CHEBI:57834"/>
    </reaction>
</comment>
<comment type="similarity">
    <text evidence="2">Belongs to the major facilitator (TC 2.A.1) superfamily. Organic cation transporter (TC 2.A.1.19) family.</text>
</comment>
<evidence type="ECO:0000256" key="20">
    <source>
        <dbReference type="ARBA" id="ARBA00036754"/>
    </source>
</evidence>
<dbReference type="PROSITE" id="PS50850">
    <property type="entry name" value="MFS"/>
    <property type="match status" value="1"/>
</dbReference>
<keyword evidence="4" id="KW-1003">Cell membrane</keyword>
<dbReference type="SUPFAM" id="SSF103473">
    <property type="entry name" value="MFS general substrate transporter"/>
    <property type="match status" value="1"/>
</dbReference>
<gene>
    <name evidence="28" type="primary">LOC102382626</name>
</gene>
<sequence>MPTLDDILEHIGEFDLFQKRTFFILCLLSAAFPPIYVGVVFLGFIPEHRCLSPGVAELSSECGWSLEEELNHTVPEWGNHDKSLTSQCWRYNVDWNMTGLSCTSPLENFTSHTSQSRVPLMHCEDGWVYDSSGTSIVTEFNLVCEDSWKLDLFQSCVNAGFFVGSISIGYIADRFGRKLCLLITILINSISGILVAFAPSYTWMVIFRLIQGLVSKGGWLTGYILIAEFVGLKYRRTVGIVYQAAFSVGLLVFAAVAYVIPHWRWLQLAVTLPNFFFLLYYWCLPESPRWLIAQKKNDKAMKVINRIAKGNGKKLPSSFQSLIPQEEDGEKHNPSFLDLVRTPQIRKHTFILMYTWFTSSVLYQGLIMHMGIAGGNIYLDFFYSALVEFPAALILILTVDQIGRRYPWAVANVVAGAACLATALIPEDLYWLKATAACLGRMGITMCYEIICLVNPELYPTFLRNLGVLVCSSMCDVGGIITPFIVYRLAEIWHELPLVVFAVVGLIDGGLVLLLPETKGKTLPETIEDAENMHRQGKSKDKTIYLHVVTTEVAHN</sequence>
<comment type="catalytic activity">
    <reaction evidence="12">
        <text>(R)-adrenaline(out) = (R)-adrenaline(in)</text>
        <dbReference type="Rhea" id="RHEA:73875"/>
        <dbReference type="ChEBI" id="CHEBI:71406"/>
    </reaction>
</comment>
<evidence type="ECO:0000256" key="13">
    <source>
        <dbReference type="ARBA" id="ARBA00035901"/>
    </source>
</evidence>
<dbReference type="STRING" id="38654.A0A1U7RZY7"/>
<evidence type="ECO:0000256" key="24">
    <source>
        <dbReference type="ARBA" id="ARBA00037001"/>
    </source>
</evidence>
<keyword evidence="5 25" id="KW-0812">Transmembrane</keyword>
<dbReference type="Proteomes" id="UP000189705">
    <property type="component" value="Unplaced"/>
</dbReference>
<keyword evidence="3" id="KW-0813">Transport</keyword>
<evidence type="ECO:0000256" key="6">
    <source>
        <dbReference type="ARBA" id="ARBA00022989"/>
    </source>
</evidence>
<evidence type="ECO:0000259" key="26">
    <source>
        <dbReference type="PROSITE" id="PS50850"/>
    </source>
</evidence>
<keyword evidence="6 25" id="KW-1133">Transmembrane helix</keyword>
<feature type="transmembrane region" description="Helical" evidence="25">
    <location>
        <begin position="351"/>
        <end position="375"/>
    </location>
</feature>
<dbReference type="InterPro" id="IPR005829">
    <property type="entry name" value="Sugar_transporter_CS"/>
</dbReference>
<evidence type="ECO:0000256" key="3">
    <source>
        <dbReference type="ARBA" id="ARBA00022448"/>
    </source>
</evidence>
<evidence type="ECO:0000313" key="27">
    <source>
        <dbReference type="Proteomes" id="UP000189705"/>
    </source>
</evidence>
<evidence type="ECO:0000256" key="17">
    <source>
        <dbReference type="ARBA" id="ARBA00036483"/>
    </source>
</evidence>
<comment type="catalytic activity">
    <reaction evidence="13">
        <text>L-histidyl-L-proline diketopiperazine(in) = L-histidyl-L-proline diketopiperazine(out)</text>
        <dbReference type="Rhea" id="RHEA:74787"/>
        <dbReference type="ChEBI" id="CHEBI:90039"/>
    </reaction>
</comment>
<feature type="transmembrane region" description="Helical" evidence="25">
    <location>
        <begin position="205"/>
        <end position="226"/>
    </location>
</feature>
<proteinExistence type="inferred from homology"/>
<evidence type="ECO:0000256" key="4">
    <source>
        <dbReference type="ARBA" id="ARBA00022475"/>
    </source>
</evidence>
<evidence type="ECO:0000256" key="21">
    <source>
        <dbReference type="ARBA" id="ARBA00036778"/>
    </source>
</evidence>
<keyword evidence="27" id="KW-1185">Reference proteome</keyword>
<evidence type="ECO:0000256" key="19">
    <source>
        <dbReference type="ARBA" id="ARBA00036661"/>
    </source>
</evidence>
<dbReference type="PROSITE" id="PS00216">
    <property type="entry name" value="SUGAR_TRANSPORT_1"/>
    <property type="match status" value="2"/>
</dbReference>
<dbReference type="InterPro" id="IPR004749">
    <property type="entry name" value="Orgcat_transp/SVOP"/>
</dbReference>
<dbReference type="CTD" id="6582"/>
<evidence type="ECO:0000256" key="25">
    <source>
        <dbReference type="SAM" id="Phobius"/>
    </source>
</evidence>
<dbReference type="RefSeq" id="XP_006021987.1">
    <property type="nucleotide sequence ID" value="XM_006021925.2"/>
</dbReference>
<comment type="catalytic activity">
    <reaction evidence="20">
        <text>guanidine(out) = guanidine(in)</text>
        <dbReference type="Rhea" id="RHEA:73883"/>
        <dbReference type="ChEBI" id="CHEBI:30087"/>
    </reaction>
</comment>
<dbReference type="eggNOG" id="KOG0255">
    <property type="taxonomic scope" value="Eukaryota"/>
</dbReference>
<dbReference type="NCBIfam" id="TIGR00898">
    <property type="entry name" value="2A0119"/>
    <property type="match status" value="1"/>
</dbReference>
<dbReference type="InterPro" id="IPR020846">
    <property type="entry name" value="MFS_dom"/>
</dbReference>
<dbReference type="GO" id="GO:0042910">
    <property type="term" value="F:xenobiotic transmembrane transporter activity"/>
    <property type="evidence" value="ECO:0007669"/>
    <property type="project" value="UniProtKB-ARBA"/>
</dbReference>
<comment type="catalytic activity">
    <reaction evidence="15">
        <text>prostaglandin E2(out) = prostaglandin E2(in)</text>
        <dbReference type="Rhea" id="RHEA:50984"/>
        <dbReference type="ChEBI" id="CHEBI:606564"/>
    </reaction>
</comment>
<comment type="catalytic activity">
    <reaction evidence="14">
        <text>putrescine(out) = putrescine(in)</text>
        <dbReference type="Rhea" id="RHEA:72135"/>
        <dbReference type="ChEBI" id="CHEBI:326268"/>
    </reaction>
</comment>
<dbReference type="GO" id="GO:0006811">
    <property type="term" value="P:monoatomic ion transport"/>
    <property type="evidence" value="ECO:0007669"/>
    <property type="project" value="UniProtKB-KW"/>
</dbReference>
<evidence type="ECO:0000256" key="11">
    <source>
        <dbReference type="ARBA" id="ARBA00035834"/>
    </source>
</evidence>
<comment type="catalytic activity">
    <reaction evidence="19">
        <text>(R)-salsolinol(in) = (R)-salsolinol(out)</text>
        <dbReference type="Rhea" id="RHEA:74791"/>
        <dbReference type="ChEBI" id="CHEBI:194082"/>
    </reaction>
</comment>
<comment type="catalytic activity">
    <reaction evidence="17">
        <text>dopamine(out) = dopamine(in)</text>
        <dbReference type="Rhea" id="RHEA:73863"/>
        <dbReference type="ChEBI" id="CHEBI:59905"/>
    </reaction>
</comment>
<evidence type="ECO:0000256" key="15">
    <source>
        <dbReference type="ARBA" id="ARBA00036345"/>
    </source>
</evidence>
<evidence type="ECO:0000256" key="14">
    <source>
        <dbReference type="ARBA" id="ARBA00035928"/>
    </source>
</evidence>
<dbReference type="KEGG" id="asn:102382626"/>
<evidence type="ECO:0000256" key="12">
    <source>
        <dbReference type="ARBA" id="ARBA00035897"/>
    </source>
</evidence>
<dbReference type="Pfam" id="PF00083">
    <property type="entry name" value="Sugar_tr"/>
    <property type="match status" value="1"/>
</dbReference>
<feature type="transmembrane region" description="Helical" evidence="25">
    <location>
        <begin position="406"/>
        <end position="425"/>
    </location>
</feature>
<evidence type="ECO:0000256" key="5">
    <source>
        <dbReference type="ARBA" id="ARBA00022692"/>
    </source>
</evidence>
<feature type="transmembrane region" description="Helical" evidence="25">
    <location>
        <begin position="179"/>
        <end position="199"/>
    </location>
</feature>
<feature type="transmembrane region" description="Helical" evidence="25">
    <location>
        <begin position="152"/>
        <end position="172"/>
    </location>
</feature>
<comment type="subcellular location">
    <subcellularLocation>
        <location evidence="10">Basal cell membrane</location>
        <topology evidence="10">Multi-pass membrane protein</topology>
    </subcellularLocation>
    <subcellularLocation>
        <location evidence="1">Basolateral cell membrane</location>
        <topology evidence="1">Multi-pass membrane protein</topology>
    </subcellularLocation>
</comment>
<comment type="catalytic activity">
    <reaction evidence="21">
        <text>acetylcholine(in) = acetylcholine(out)</text>
        <dbReference type="Rhea" id="RHEA:74663"/>
        <dbReference type="ChEBI" id="CHEBI:15355"/>
    </reaction>
</comment>
<evidence type="ECO:0000256" key="7">
    <source>
        <dbReference type="ARBA" id="ARBA00023065"/>
    </source>
</evidence>
<comment type="catalytic activity">
    <reaction evidence="22">
        <text>thiamine(in) = thiamine(out)</text>
        <dbReference type="Rhea" id="RHEA:34919"/>
        <dbReference type="ChEBI" id="CHEBI:18385"/>
    </reaction>
</comment>
<dbReference type="InParanoid" id="A0A1U7RZY7"/>
<evidence type="ECO:0000256" key="1">
    <source>
        <dbReference type="ARBA" id="ARBA00004554"/>
    </source>
</evidence>
<reference evidence="28" key="1">
    <citation type="submission" date="2025-08" db="UniProtKB">
        <authorList>
            <consortium name="RefSeq"/>
        </authorList>
    </citation>
    <scope>IDENTIFICATION</scope>
</reference>
<dbReference type="GO" id="GO:0016323">
    <property type="term" value="C:basolateral plasma membrane"/>
    <property type="evidence" value="ECO:0007669"/>
    <property type="project" value="UniProtKB-SubCell"/>
</dbReference>
<feature type="transmembrane region" description="Helical" evidence="25">
    <location>
        <begin position="381"/>
        <end position="399"/>
    </location>
</feature>
<dbReference type="AlphaFoldDB" id="A0A1U7RZY7"/>
<dbReference type="GeneID" id="102382626"/>
<accession>A0A1U7RZY7</accession>
<comment type="catalytic activity">
    <reaction evidence="16">
        <text>serotonin(out) = serotonin(in)</text>
        <dbReference type="Rhea" id="RHEA:73867"/>
        <dbReference type="ChEBI" id="CHEBI:350546"/>
    </reaction>
</comment>
<evidence type="ECO:0000256" key="10">
    <source>
        <dbReference type="ARBA" id="ARBA00034696"/>
    </source>
</evidence>
<dbReference type="CDD" id="cd17379">
    <property type="entry name" value="MFS_SLC22A1_2_3"/>
    <property type="match status" value="1"/>
</dbReference>
<feature type="transmembrane region" description="Helical" evidence="25">
    <location>
        <begin position="466"/>
        <end position="490"/>
    </location>
</feature>
<feature type="transmembrane region" description="Helical" evidence="25">
    <location>
        <begin position="431"/>
        <end position="454"/>
    </location>
</feature>
<evidence type="ECO:0000256" key="16">
    <source>
        <dbReference type="ARBA" id="ARBA00036470"/>
    </source>
</evidence>
<evidence type="ECO:0000256" key="2">
    <source>
        <dbReference type="ARBA" id="ARBA00009203"/>
    </source>
</evidence>
<feature type="transmembrane region" description="Helical" evidence="25">
    <location>
        <begin position="265"/>
        <end position="284"/>
    </location>
</feature>